<dbReference type="OrthoDB" id="6537357at2"/>
<proteinExistence type="predicted"/>
<name>A0A5E7M6T7_PSEFL</name>
<evidence type="ECO:0000313" key="1">
    <source>
        <dbReference type="EMBL" id="VVP16244.1"/>
    </source>
</evidence>
<dbReference type="EMBL" id="CABVIH010000017">
    <property type="protein sequence ID" value="VVP16244.1"/>
    <property type="molecule type" value="Genomic_DNA"/>
</dbReference>
<accession>A0A5E7M6T7</accession>
<gene>
    <name evidence="1" type="ORF">PS880_03576</name>
</gene>
<dbReference type="Proteomes" id="UP000375525">
    <property type="component" value="Unassembled WGS sequence"/>
</dbReference>
<dbReference type="RefSeq" id="WP_150780800.1">
    <property type="nucleotide sequence ID" value="NZ_CABVIH010000017.1"/>
</dbReference>
<evidence type="ECO:0000313" key="2">
    <source>
        <dbReference type="Proteomes" id="UP000375525"/>
    </source>
</evidence>
<protein>
    <submittedName>
        <fullName evidence="1">Uncharacterized protein</fullName>
    </submittedName>
</protein>
<organism evidence="1 2">
    <name type="scientific">Pseudomonas fluorescens</name>
    <dbReference type="NCBI Taxonomy" id="294"/>
    <lineage>
        <taxon>Bacteria</taxon>
        <taxon>Pseudomonadati</taxon>
        <taxon>Pseudomonadota</taxon>
        <taxon>Gammaproteobacteria</taxon>
        <taxon>Pseudomonadales</taxon>
        <taxon>Pseudomonadaceae</taxon>
        <taxon>Pseudomonas</taxon>
    </lineage>
</organism>
<dbReference type="AlphaFoldDB" id="A0A5E7M6T7"/>
<reference evidence="1 2" key="1">
    <citation type="submission" date="2019-09" db="EMBL/GenBank/DDBJ databases">
        <authorList>
            <person name="Chandra G."/>
            <person name="Truman W A."/>
        </authorList>
    </citation>
    <scope>NUCLEOTIDE SEQUENCE [LARGE SCALE GENOMIC DNA]</scope>
    <source>
        <strain evidence="1">PS880</strain>
    </source>
</reference>
<sequence>MTDQSKGLLAIWSTIAAEAETDYLHWLTREHIFERVSVPGFLSGRVFRRRDSQPSQYFMLYELAAASVMSSPAYLARLNDPTPWTQRVMPRLMQFRRGGGSVDISGGHVGAHGSHLAIARFDGALPDALTGSKGLQLAETLAELDWVVNVQMMTVQTDATSIATREKSMRSSQEGEFSGLLIIQALDNAALERAVNRARELLMAANEFEIYEAVFSCHQGNNEIC</sequence>